<comment type="subcellular location">
    <subcellularLocation>
        <location evidence="1 11">Cell outer membrane</location>
        <topology evidence="1 11">Multi-pass membrane protein</topology>
    </subcellularLocation>
</comment>
<keyword evidence="7 12" id="KW-0798">TonB box</keyword>
<evidence type="ECO:0000256" key="6">
    <source>
        <dbReference type="ARBA" id="ARBA00022729"/>
    </source>
</evidence>
<dbReference type="PATRIC" id="fig|1116472.3.peg.2529"/>
<dbReference type="Gene3D" id="2.170.130.10">
    <property type="entry name" value="TonB-dependent receptor, plug domain"/>
    <property type="match status" value="1"/>
</dbReference>
<evidence type="ECO:0000256" key="11">
    <source>
        <dbReference type="PROSITE-ProRule" id="PRU01360"/>
    </source>
</evidence>
<protein>
    <submittedName>
        <fullName evidence="15">TonB-dependent receptor plug</fullName>
    </submittedName>
</protein>
<dbReference type="PANTHER" id="PTHR30069">
    <property type="entry name" value="TONB-DEPENDENT OUTER MEMBRANE RECEPTOR"/>
    <property type="match status" value="1"/>
</dbReference>
<dbReference type="eggNOG" id="COG4771">
    <property type="taxonomic scope" value="Bacteria"/>
</dbReference>
<dbReference type="PROSITE" id="PS52016">
    <property type="entry name" value="TONB_DEPENDENT_REC_3"/>
    <property type="match status" value="1"/>
</dbReference>
<dbReference type="PANTHER" id="PTHR30069:SF29">
    <property type="entry name" value="HEMOGLOBIN AND HEMOGLOBIN-HAPTOGLOBIN-BINDING PROTEIN 1-RELATED"/>
    <property type="match status" value="1"/>
</dbReference>
<name>V5DWM2_9GAMM</name>
<dbReference type="EMBL" id="AYLO01000088">
    <property type="protein sequence ID" value="ESS71736.1"/>
    <property type="molecule type" value="Genomic_DNA"/>
</dbReference>
<dbReference type="Pfam" id="PF00593">
    <property type="entry name" value="TonB_dep_Rec_b-barrel"/>
    <property type="match status" value="1"/>
</dbReference>
<evidence type="ECO:0000256" key="2">
    <source>
        <dbReference type="ARBA" id="ARBA00008143"/>
    </source>
</evidence>
<dbReference type="Gene3D" id="2.40.170.20">
    <property type="entry name" value="TonB-dependent receptor, beta-barrel domain"/>
    <property type="match status" value="1"/>
</dbReference>
<evidence type="ECO:0000313" key="16">
    <source>
        <dbReference type="Proteomes" id="UP000017842"/>
    </source>
</evidence>
<feature type="domain" description="TonB-dependent receptor-like beta-barrel" evidence="13">
    <location>
        <begin position="245"/>
        <end position="632"/>
    </location>
</feature>
<reference evidence="15 16" key="1">
    <citation type="journal article" date="2013" name="Genome Announc.">
        <title>Draft Genome Sequence of the Methanotrophic Gammaproteobacterium Methyloglobulus morosus DSM 22980 Strain KoM1.</title>
        <authorList>
            <person name="Poehlein A."/>
            <person name="Deutzmann J.S."/>
            <person name="Daniel R."/>
            <person name="Simeonova D.D."/>
        </authorList>
    </citation>
    <scope>NUCLEOTIDE SEQUENCE [LARGE SCALE GENOMIC DNA]</scope>
    <source>
        <strain evidence="15 16">KoM1</strain>
    </source>
</reference>
<keyword evidence="4 11" id="KW-1134">Transmembrane beta strand</keyword>
<accession>V5DWM2</accession>
<dbReference type="AlphaFoldDB" id="V5DWM2"/>
<comment type="caution">
    <text evidence="15">The sequence shown here is derived from an EMBL/GenBank/DDBJ whole genome shotgun (WGS) entry which is preliminary data.</text>
</comment>
<dbReference type="GO" id="GO:0044718">
    <property type="term" value="P:siderophore transmembrane transport"/>
    <property type="evidence" value="ECO:0007669"/>
    <property type="project" value="TreeGrafter"/>
</dbReference>
<evidence type="ECO:0000256" key="8">
    <source>
        <dbReference type="ARBA" id="ARBA00023136"/>
    </source>
</evidence>
<evidence type="ECO:0000256" key="5">
    <source>
        <dbReference type="ARBA" id="ARBA00022692"/>
    </source>
</evidence>
<evidence type="ECO:0000256" key="4">
    <source>
        <dbReference type="ARBA" id="ARBA00022452"/>
    </source>
</evidence>
<keyword evidence="5 11" id="KW-0812">Transmembrane</keyword>
<dbReference type="OrthoDB" id="9815954at2"/>
<dbReference type="InterPro" id="IPR000531">
    <property type="entry name" value="Beta-barrel_TonB"/>
</dbReference>
<dbReference type="InterPro" id="IPR036942">
    <property type="entry name" value="Beta-barrel_TonB_sf"/>
</dbReference>
<sequence>MFRLRYLQLSLFCGILFFGQTLWAKEADKLLDLPLDQLVNVEVVSASRFKQKSSEAPSAVDVVTAEDIRSFGWRTLADALNAMRGLVVRNDRNYSYLGNRGFSRTGDYNSRVLFMIDGRRMNDAIYDQGALGEDFPLEMNLIERIEYIPGSGSSVYGANALLGVVNVITKKGKDFNGVRISGEAGSLDTYRGRLTYGKKWQNGADLLINGSQYFSHGADKLFFPEFSSINGGIAQDMDLERSSRTFGKFSYGDFTLRGGIVDRYKRVPTAAFGTLFNDKDFYTVDQRAYVDLDYLTQVNNDLGMEVRAFHHWYDYHGIYPYDFNNGIPPLVRVENFDAVDSRWWGGEFKLTGTQFKHHKWLTGLDVQYDQLQHLVNYDIKPFQSFLNSNRHGWRAGVYVQDEYRITDHLLINAGLRLDYHHMINSLQLNPRVGLIWDITPAFTAKLLYSSAFRAPNTNERDYNSPRTNVSNPNNKEELIKSYEVVTEWYPGKGLKLLGTLFYNDLSKVLVQDPVSLKFVNTGKFHTYGFELGAEKRWGNNRLFKLTWTHNYTRDENLNGGSWAPDSPKNLVKLHYAEPLFNDTLRLGFEEIFVDDRRTLANNIAPSYHLFNIDLAIPKPIYGFQASLGIYNVLDQRFKVLGGIEHVQDTLSMDGRTVRFRLEYSF</sequence>
<dbReference type="SUPFAM" id="SSF56935">
    <property type="entry name" value="Porins"/>
    <property type="match status" value="1"/>
</dbReference>
<keyword evidence="9 15" id="KW-0675">Receptor</keyword>
<keyword evidence="10 11" id="KW-0998">Cell outer membrane</keyword>
<feature type="domain" description="TonB-dependent receptor plug" evidence="14">
    <location>
        <begin position="54"/>
        <end position="164"/>
    </location>
</feature>
<dbReference type="GO" id="GO:0015344">
    <property type="term" value="F:siderophore uptake transmembrane transporter activity"/>
    <property type="evidence" value="ECO:0007669"/>
    <property type="project" value="TreeGrafter"/>
</dbReference>
<gene>
    <name evidence="15" type="ORF">MGMO_92c00380</name>
</gene>
<dbReference type="GO" id="GO:0009279">
    <property type="term" value="C:cell outer membrane"/>
    <property type="evidence" value="ECO:0007669"/>
    <property type="project" value="UniProtKB-SubCell"/>
</dbReference>
<dbReference type="InterPro" id="IPR012910">
    <property type="entry name" value="Plug_dom"/>
</dbReference>
<comment type="similarity">
    <text evidence="2">Belongs to the TonB-dependent receptor family. Hemoglobin/haptoglobin binding protein subfamily.</text>
</comment>
<keyword evidence="16" id="KW-1185">Reference proteome</keyword>
<evidence type="ECO:0000259" key="13">
    <source>
        <dbReference type="Pfam" id="PF00593"/>
    </source>
</evidence>
<evidence type="ECO:0000313" key="15">
    <source>
        <dbReference type="EMBL" id="ESS71736.1"/>
    </source>
</evidence>
<dbReference type="Pfam" id="PF07715">
    <property type="entry name" value="Plug"/>
    <property type="match status" value="1"/>
</dbReference>
<evidence type="ECO:0000256" key="12">
    <source>
        <dbReference type="RuleBase" id="RU003357"/>
    </source>
</evidence>
<evidence type="ECO:0000256" key="3">
    <source>
        <dbReference type="ARBA" id="ARBA00022448"/>
    </source>
</evidence>
<keyword evidence="6" id="KW-0732">Signal</keyword>
<dbReference type="RefSeq" id="WP_023495238.1">
    <property type="nucleotide sequence ID" value="NZ_AYLO01000088.1"/>
</dbReference>
<keyword evidence="3 11" id="KW-0813">Transport</keyword>
<evidence type="ECO:0000256" key="9">
    <source>
        <dbReference type="ARBA" id="ARBA00023170"/>
    </source>
</evidence>
<dbReference type="Proteomes" id="UP000017842">
    <property type="component" value="Unassembled WGS sequence"/>
</dbReference>
<proteinExistence type="inferred from homology"/>
<dbReference type="STRING" id="1116472.MGMO_92c00380"/>
<organism evidence="15 16">
    <name type="scientific">Methyloglobulus morosus KoM1</name>
    <dbReference type="NCBI Taxonomy" id="1116472"/>
    <lineage>
        <taxon>Bacteria</taxon>
        <taxon>Pseudomonadati</taxon>
        <taxon>Pseudomonadota</taxon>
        <taxon>Gammaproteobacteria</taxon>
        <taxon>Methylococcales</taxon>
        <taxon>Methylococcaceae</taxon>
        <taxon>Methyloglobulus</taxon>
    </lineage>
</organism>
<evidence type="ECO:0000256" key="10">
    <source>
        <dbReference type="ARBA" id="ARBA00023237"/>
    </source>
</evidence>
<keyword evidence="8 11" id="KW-0472">Membrane</keyword>
<dbReference type="InterPro" id="IPR039426">
    <property type="entry name" value="TonB-dep_rcpt-like"/>
</dbReference>
<evidence type="ECO:0000259" key="14">
    <source>
        <dbReference type="Pfam" id="PF07715"/>
    </source>
</evidence>
<evidence type="ECO:0000256" key="1">
    <source>
        <dbReference type="ARBA" id="ARBA00004571"/>
    </source>
</evidence>
<dbReference type="CDD" id="cd01347">
    <property type="entry name" value="ligand_gated_channel"/>
    <property type="match status" value="1"/>
</dbReference>
<dbReference type="InterPro" id="IPR037066">
    <property type="entry name" value="Plug_dom_sf"/>
</dbReference>
<evidence type="ECO:0000256" key="7">
    <source>
        <dbReference type="ARBA" id="ARBA00023077"/>
    </source>
</evidence>